<name>A0A433WNY0_9BACT</name>
<dbReference type="SUPFAM" id="SSF47240">
    <property type="entry name" value="Ferritin-like"/>
    <property type="match status" value="1"/>
</dbReference>
<accession>A0A433WNY0</accession>
<dbReference type="EMBL" id="RIAR02000001">
    <property type="protein sequence ID" value="NSL89307.1"/>
    <property type="molecule type" value="Genomic_DNA"/>
</dbReference>
<dbReference type="InterPro" id="IPR012347">
    <property type="entry name" value="Ferritin-like"/>
</dbReference>
<dbReference type="OrthoDB" id="282393at2"/>
<dbReference type="AlphaFoldDB" id="A0A433WNY0"/>
<dbReference type="Proteomes" id="UP000281028">
    <property type="component" value="Unassembled WGS sequence"/>
</dbReference>
<sequence>MEQQEMLAEVLQDLVKINNDRVEGYEKAKEATDDADLKALFQRMIDDSEHYASQLNAELVSMGEPVKSGTTTAGKLYRAWMDMKIIFTGHNRHAILSSCEYGEDAAQRAYYTALRSDTGMPYSMREMIANQQISLRNAHDTIKTYRDLAAVVHS</sequence>
<dbReference type="InterPro" id="IPR019052">
    <property type="entry name" value="DUF2383"/>
</dbReference>
<dbReference type="Pfam" id="PF09537">
    <property type="entry name" value="DUF2383"/>
    <property type="match status" value="1"/>
</dbReference>
<gene>
    <name evidence="1" type="ORF">ECE50_020870</name>
</gene>
<reference evidence="1" key="1">
    <citation type="submission" date="2020-05" db="EMBL/GenBank/DDBJ databases">
        <title>Chitinophaga laudate sp. nov., isolated from a tropical peat swamp.</title>
        <authorList>
            <person name="Goh C.B.S."/>
            <person name="Lee M.S."/>
            <person name="Parimannan S."/>
            <person name="Pasbakhsh P."/>
            <person name="Yule C.M."/>
            <person name="Rajandas H."/>
            <person name="Loke S."/>
            <person name="Croft L."/>
            <person name="Tan J.B.L."/>
        </authorList>
    </citation>
    <scope>NUCLEOTIDE SEQUENCE</scope>
    <source>
        <strain evidence="1">Mgbs1</strain>
    </source>
</reference>
<dbReference type="InterPro" id="IPR011971">
    <property type="entry name" value="CHP02284"/>
</dbReference>
<comment type="caution">
    <text evidence="1">The sequence shown here is derived from an EMBL/GenBank/DDBJ whole genome shotgun (WGS) entry which is preliminary data.</text>
</comment>
<proteinExistence type="predicted"/>
<evidence type="ECO:0000313" key="2">
    <source>
        <dbReference type="Proteomes" id="UP000281028"/>
    </source>
</evidence>
<protein>
    <submittedName>
        <fullName evidence="1">PA2169 family four-helix-bundle protein</fullName>
    </submittedName>
</protein>
<dbReference type="Gene3D" id="1.20.1260.10">
    <property type="match status" value="1"/>
</dbReference>
<keyword evidence="2" id="KW-1185">Reference proteome</keyword>
<dbReference type="PIRSF" id="PIRSF029477">
    <property type="entry name" value="UCP029477"/>
    <property type="match status" value="1"/>
</dbReference>
<evidence type="ECO:0000313" key="1">
    <source>
        <dbReference type="EMBL" id="NSL89307.1"/>
    </source>
</evidence>
<dbReference type="InterPro" id="IPR009078">
    <property type="entry name" value="Ferritin-like_SF"/>
</dbReference>
<organism evidence="1 2">
    <name type="scientific">Chitinophaga solisilvae</name>
    <dbReference type="NCBI Taxonomy" id="1233460"/>
    <lineage>
        <taxon>Bacteria</taxon>
        <taxon>Pseudomonadati</taxon>
        <taxon>Bacteroidota</taxon>
        <taxon>Chitinophagia</taxon>
        <taxon>Chitinophagales</taxon>
        <taxon>Chitinophagaceae</taxon>
        <taxon>Chitinophaga</taxon>
    </lineage>
</organism>
<dbReference type="InterPro" id="IPR016920">
    <property type="entry name" value="UCP029477"/>
</dbReference>
<dbReference type="NCBIfam" id="TIGR02284">
    <property type="entry name" value="PA2169 family four-helix-bundle protein"/>
    <property type="match status" value="1"/>
</dbReference>